<protein>
    <submittedName>
        <fullName evidence="2">Uncharacterized protein</fullName>
    </submittedName>
</protein>
<dbReference type="KEGG" id="sals:SLNWT_6802"/>
<reference evidence="2 3" key="1">
    <citation type="submission" date="2015-01" db="EMBL/GenBank/DDBJ databases">
        <title>Enhanced salinomycin production by adjusting the supply of polyketide extender units in Streptomyce albus DSM 41398.</title>
        <authorList>
            <person name="Lu C."/>
        </authorList>
    </citation>
    <scope>NUCLEOTIDE SEQUENCE [LARGE SCALE GENOMIC DNA]</scope>
    <source>
        <strain evidence="3">ATCC 21838 / DSM 41398 / FERM P-419 / JCM 4703 / NBRC 107858</strain>
    </source>
</reference>
<gene>
    <name evidence="2" type="ORF">SLNWT_6802</name>
</gene>
<proteinExistence type="predicted"/>
<name>A0A0B5EWH9_STRA4</name>
<keyword evidence="3" id="KW-1185">Reference proteome</keyword>
<feature type="compositionally biased region" description="Basic and acidic residues" evidence="1">
    <location>
        <begin position="31"/>
        <end position="54"/>
    </location>
</feature>
<evidence type="ECO:0000313" key="3">
    <source>
        <dbReference type="Proteomes" id="UP000031523"/>
    </source>
</evidence>
<evidence type="ECO:0000256" key="1">
    <source>
        <dbReference type="SAM" id="MobiDB-lite"/>
    </source>
</evidence>
<evidence type="ECO:0000313" key="2">
    <source>
        <dbReference type="EMBL" id="AJE87178.1"/>
    </source>
</evidence>
<dbReference type="Proteomes" id="UP000031523">
    <property type="component" value="Chromosome"/>
</dbReference>
<dbReference type="AlphaFoldDB" id="A0A0B5EWH9"/>
<organism evidence="2 3">
    <name type="scientific">Streptomyces albus (strain ATCC 21838 / DSM 41398 / FERM P-419 / JCM 4703 / NBRC 107858)</name>
    <dbReference type="NCBI Taxonomy" id="1081613"/>
    <lineage>
        <taxon>Bacteria</taxon>
        <taxon>Bacillati</taxon>
        <taxon>Actinomycetota</taxon>
        <taxon>Actinomycetes</taxon>
        <taxon>Kitasatosporales</taxon>
        <taxon>Streptomycetaceae</taxon>
        <taxon>Streptomyces</taxon>
    </lineage>
</organism>
<dbReference type="EMBL" id="CP010519">
    <property type="protein sequence ID" value="AJE87178.1"/>
    <property type="molecule type" value="Genomic_DNA"/>
</dbReference>
<feature type="region of interest" description="Disordered" evidence="1">
    <location>
        <begin position="1"/>
        <end position="54"/>
    </location>
</feature>
<accession>A0A0B5EWH9</accession>
<sequence>MRVPVVVPRTHAATSVRSRLPPAPAGRRIPRHADSELRPRTREQHGTEHRCHML</sequence>